<dbReference type="AlphaFoldDB" id="A0AB39LWI7"/>
<dbReference type="SUPFAM" id="SSF48264">
    <property type="entry name" value="Cytochrome P450"/>
    <property type="match status" value="1"/>
</dbReference>
<evidence type="ECO:0000256" key="1">
    <source>
        <dbReference type="ARBA" id="ARBA00010617"/>
    </source>
</evidence>
<dbReference type="CDD" id="cd11049">
    <property type="entry name" value="CYP170A1-like"/>
    <property type="match status" value="1"/>
</dbReference>
<evidence type="ECO:0000256" key="5">
    <source>
        <dbReference type="ARBA" id="ARBA00023004"/>
    </source>
</evidence>
<comment type="cofactor">
    <cofactor evidence="7">
        <name>heme</name>
        <dbReference type="ChEBI" id="CHEBI:30413"/>
    </cofactor>
</comment>
<dbReference type="GO" id="GO:0016705">
    <property type="term" value="F:oxidoreductase activity, acting on paired donors, with incorporation or reduction of molecular oxygen"/>
    <property type="evidence" value="ECO:0007669"/>
    <property type="project" value="InterPro"/>
</dbReference>
<keyword evidence="9" id="KW-0614">Plasmid</keyword>
<geneLocation type="plasmid" evidence="9">
    <name>unnamed1</name>
</geneLocation>
<dbReference type="GO" id="GO:0004497">
    <property type="term" value="F:monooxygenase activity"/>
    <property type="evidence" value="ECO:0007669"/>
    <property type="project" value="UniProtKB-KW"/>
</dbReference>
<dbReference type="InterPro" id="IPR050196">
    <property type="entry name" value="Cytochrome_P450_Monoox"/>
</dbReference>
<dbReference type="PROSITE" id="PS00086">
    <property type="entry name" value="CYTOCHROME_P450"/>
    <property type="match status" value="1"/>
</dbReference>
<dbReference type="Gene3D" id="1.10.630.10">
    <property type="entry name" value="Cytochrome P450"/>
    <property type="match status" value="1"/>
</dbReference>
<keyword evidence="3 7" id="KW-0479">Metal-binding</keyword>
<keyword evidence="5 7" id="KW-0408">Iron</keyword>
<dbReference type="InterPro" id="IPR001128">
    <property type="entry name" value="Cyt_P450"/>
</dbReference>
<dbReference type="GO" id="GO:0020037">
    <property type="term" value="F:heme binding"/>
    <property type="evidence" value="ECO:0007669"/>
    <property type="project" value="InterPro"/>
</dbReference>
<evidence type="ECO:0000256" key="3">
    <source>
        <dbReference type="ARBA" id="ARBA00022723"/>
    </source>
</evidence>
<dbReference type="InterPro" id="IPR017972">
    <property type="entry name" value="Cyt_P450_CS"/>
</dbReference>
<comment type="similarity">
    <text evidence="1 8">Belongs to the cytochrome P450 family.</text>
</comment>
<reference evidence="9" key="1">
    <citation type="submission" date="2024-07" db="EMBL/GenBank/DDBJ databases">
        <authorList>
            <person name="Yu S.T."/>
        </authorList>
    </citation>
    <scope>NUCLEOTIDE SEQUENCE</scope>
    <source>
        <strain evidence="9">R02</strain>
        <plasmid evidence="9">unnamed1</plasmid>
    </source>
</reference>
<evidence type="ECO:0000313" key="9">
    <source>
        <dbReference type="EMBL" id="XDP98456.1"/>
    </source>
</evidence>
<dbReference type="RefSeq" id="WP_369162123.1">
    <property type="nucleotide sequence ID" value="NZ_CP163430.1"/>
</dbReference>
<evidence type="ECO:0000256" key="7">
    <source>
        <dbReference type="PIRSR" id="PIRSR602401-1"/>
    </source>
</evidence>
<dbReference type="InterPro" id="IPR036396">
    <property type="entry name" value="Cyt_P450_sf"/>
</dbReference>
<dbReference type="Pfam" id="PF00067">
    <property type="entry name" value="p450"/>
    <property type="match status" value="1"/>
</dbReference>
<evidence type="ECO:0000256" key="8">
    <source>
        <dbReference type="RuleBase" id="RU000461"/>
    </source>
</evidence>
<dbReference type="PRINTS" id="PR00385">
    <property type="entry name" value="P450"/>
</dbReference>
<keyword evidence="6 8" id="KW-0503">Monooxygenase</keyword>
<gene>
    <name evidence="9" type="ORF">AB5J57_33680</name>
</gene>
<proteinExistence type="inferred from homology"/>
<name>A0AB39LWI7_9ACTN</name>
<dbReference type="InterPro" id="IPR002401">
    <property type="entry name" value="Cyt_P450_E_grp-I"/>
</dbReference>
<dbReference type="PANTHER" id="PTHR24291:SF50">
    <property type="entry name" value="BIFUNCTIONAL ALBAFLAVENONE MONOOXYGENASE_TERPENE SYNTHASE"/>
    <property type="match status" value="1"/>
</dbReference>
<dbReference type="EMBL" id="CP163430">
    <property type="protein sequence ID" value="XDP98456.1"/>
    <property type="molecule type" value="Genomic_DNA"/>
</dbReference>
<keyword evidence="4 8" id="KW-0560">Oxidoreductase</keyword>
<dbReference type="PRINTS" id="PR00463">
    <property type="entry name" value="EP450I"/>
</dbReference>
<evidence type="ECO:0000256" key="4">
    <source>
        <dbReference type="ARBA" id="ARBA00023002"/>
    </source>
</evidence>
<evidence type="ECO:0000256" key="6">
    <source>
        <dbReference type="ARBA" id="ARBA00023033"/>
    </source>
</evidence>
<dbReference type="PANTHER" id="PTHR24291">
    <property type="entry name" value="CYTOCHROME P450 FAMILY 4"/>
    <property type="match status" value="1"/>
</dbReference>
<dbReference type="GO" id="GO:0005506">
    <property type="term" value="F:iron ion binding"/>
    <property type="evidence" value="ECO:0007669"/>
    <property type="project" value="InterPro"/>
</dbReference>
<sequence length="445" mass="49748">MPTTPAVSHLPPTARGRLPVIGHALQFVRGPLNVLQDLRGQGDIVTLQVGRLPIHVVNSPQLLHRVLVTDAGSYTKGRMYDKTRPVVGNGIATSEGAFHHRQRRLIMPAFHRPRLRGYSEAMREQAEAAIASWLPGQRIAVDRAMHTMSVGTTVRTLFGTGIDNRTIAEIDSCVGVFLKQVIVRTMTPNLVESLPLPGTRKFEAARKRLKAIVDTILDERLRATQERDDLLSLLIAARDEESGEPLSRQQLHDEVVTMIVAGADSTAYTLSWLLYELGRNPAVDARLHHELDTVLNGRPVTFDDLPRLAYTQRLIQETLRLHSVSWIQMRRTITPVTLGDARLPAGAEILFSATTMHRDPGLYPHPLRFDPDRWLSPHQREAFQPFSAGPRKCPGDHFSLTQLAIDIATIAARWRLVPAGRRRVREVPAAVLRPDHLPMVVRARS</sequence>
<organism evidence="9">
    <name type="scientific">Streptomyces sp. R02</name>
    <dbReference type="NCBI Taxonomy" id="3238623"/>
    <lineage>
        <taxon>Bacteria</taxon>
        <taxon>Bacillati</taxon>
        <taxon>Actinomycetota</taxon>
        <taxon>Actinomycetes</taxon>
        <taxon>Kitasatosporales</taxon>
        <taxon>Streptomycetaceae</taxon>
        <taxon>Streptomyces</taxon>
    </lineage>
</organism>
<evidence type="ECO:0000256" key="2">
    <source>
        <dbReference type="ARBA" id="ARBA00022617"/>
    </source>
</evidence>
<feature type="binding site" description="axial binding residue" evidence="7">
    <location>
        <position position="393"/>
    </location>
    <ligand>
        <name>heme</name>
        <dbReference type="ChEBI" id="CHEBI:30413"/>
    </ligand>
    <ligandPart>
        <name>Fe</name>
        <dbReference type="ChEBI" id="CHEBI:18248"/>
    </ligandPart>
</feature>
<accession>A0AB39LWI7</accession>
<keyword evidence="2 7" id="KW-0349">Heme</keyword>
<protein>
    <submittedName>
        <fullName evidence="9">Cytochrome P450</fullName>
    </submittedName>
</protein>